<evidence type="ECO:0000313" key="8">
    <source>
        <dbReference type="Proteomes" id="UP000243024"/>
    </source>
</evidence>
<dbReference type="OrthoDB" id="9770965at2"/>
<dbReference type="InterPro" id="IPR050301">
    <property type="entry name" value="NTE"/>
</dbReference>
<evidence type="ECO:0000256" key="1">
    <source>
        <dbReference type="ARBA" id="ARBA00022801"/>
    </source>
</evidence>
<dbReference type="Proteomes" id="UP000243024">
    <property type="component" value="Unassembled WGS sequence"/>
</dbReference>
<dbReference type="PANTHER" id="PTHR14226">
    <property type="entry name" value="NEUROPATHY TARGET ESTERASE/SWISS CHEESE D.MELANOGASTER"/>
    <property type="match status" value="1"/>
</dbReference>
<reference evidence="6 8" key="1">
    <citation type="submission" date="2015-09" db="EMBL/GenBank/DDBJ databases">
        <title>Draft genome sequence of Hydrogenibacillus schlegelii DSM 2000.</title>
        <authorList>
            <person name="Hemp J."/>
        </authorList>
    </citation>
    <scope>NUCLEOTIDE SEQUENCE [LARGE SCALE GENOMIC DNA]</scope>
    <source>
        <strain evidence="6 8">MA 48</strain>
    </source>
</reference>
<evidence type="ECO:0000313" key="7">
    <source>
        <dbReference type="EMBL" id="PTQ54889.1"/>
    </source>
</evidence>
<organism evidence="6 8">
    <name type="scientific">Hydrogenibacillus schlegelii</name>
    <name type="common">Bacillus schlegelii</name>
    <dbReference type="NCBI Taxonomy" id="1484"/>
    <lineage>
        <taxon>Bacteria</taxon>
        <taxon>Bacillati</taxon>
        <taxon>Bacillota</taxon>
        <taxon>Bacilli</taxon>
        <taxon>Bacillales</taxon>
        <taxon>Bacillales Family X. Incertae Sedis</taxon>
        <taxon>Hydrogenibacillus</taxon>
    </lineage>
</organism>
<dbReference type="RefSeq" id="WP_066199902.1">
    <property type="nucleotide sequence ID" value="NZ_CBCSAS010000015.1"/>
</dbReference>
<feature type="domain" description="PNPLA" evidence="5">
    <location>
        <begin position="7"/>
        <end position="165"/>
    </location>
</feature>
<feature type="active site" description="Proton acceptor" evidence="4">
    <location>
        <position position="152"/>
    </location>
</feature>
<dbReference type="Gene3D" id="3.40.1090.10">
    <property type="entry name" value="Cytosolic phospholipase A2 catalytic domain"/>
    <property type="match status" value="2"/>
</dbReference>
<evidence type="ECO:0000256" key="4">
    <source>
        <dbReference type="PROSITE-ProRule" id="PRU01161"/>
    </source>
</evidence>
<feature type="short sequence motif" description="DGA/G" evidence="4">
    <location>
        <begin position="152"/>
        <end position="154"/>
    </location>
</feature>
<feature type="active site" description="Nucleophile" evidence="4">
    <location>
        <position position="40"/>
    </location>
</feature>
<evidence type="ECO:0000256" key="3">
    <source>
        <dbReference type="ARBA" id="ARBA00023098"/>
    </source>
</evidence>
<sequence>MAPKVGLALGSGGVRGFAHLGVLKVLEEYGIPIDFLAGSSMGSVVAVTYASGIELRYLIKLAEHLRRSLLVDYTVPRLGLLKGERVRELVALLTKNRRLEELPIPTAVVATDLLTGEAVVLREGPIADAVRASVAIPGIFEPVEWQGRLLVDGGVVDRVPMAALRAMGADVVIGVDVSRKPAPPERIRSIYEVILQTIDIMESQIFQGRIHPDDILITPAVGQHSPLSFQNVSAIIAEGERAARAAIGTILERLGRVG</sequence>
<evidence type="ECO:0000313" key="9">
    <source>
        <dbReference type="Proteomes" id="UP000244180"/>
    </source>
</evidence>
<keyword evidence="3 4" id="KW-0443">Lipid metabolism</keyword>
<protein>
    <submittedName>
        <fullName evidence="6">Esterase</fullName>
    </submittedName>
</protein>
<proteinExistence type="predicted"/>
<evidence type="ECO:0000313" key="6">
    <source>
        <dbReference type="EMBL" id="OAR04658.1"/>
    </source>
</evidence>
<dbReference type="GO" id="GO:0016787">
    <property type="term" value="F:hydrolase activity"/>
    <property type="evidence" value="ECO:0007669"/>
    <property type="project" value="UniProtKB-UniRule"/>
</dbReference>
<comment type="caution">
    <text evidence="4">Lacks conserved residue(s) required for the propagation of feature annotation.</text>
</comment>
<dbReference type="Proteomes" id="UP000244180">
    <property type="component" value="Unassembled WGS sequence"/>
</dbReference>
<accession>A0A132NE90</accession>
<dbReference type="STRING" id="1484.SA87_08995"/>
<dbReference type="SUPFAM" id="SSF52151">
    <property type="entry name" value="FabD/lysophospholipase-like"/>
    <property type="match status" value="1"/>
</dbReference>
<dbReference type="GO" id="GO:0016042">
    <property type="term" value="P:lipid catabolic process"/>
    <property type="evidence" value="ECO:0007669"/>
    <property type="project" value="UniProtKB-UniRule"/>
</dbReference>
<dbReference type="PROSITE" id="PS51635">
    <property type="entry name" value="PNPLA"/>
    <property type="match status" value="1"/>
</dbReference>
<keyword evidence="1 4" id="KW-0378">Hydrolase</keyword>
<dbReference type="AlphaFoldDB" id="A0A132NE90"/>
<keyword evidence="2 4" id="KW-0442">Lipid degradation</keyword>
<dbReference type="PANTHER" id="PTHR14226:SF76">
    <property type="entry name" value="NTE FAMILY PROTEIN RSSA"/>
    <property type="match status" value="1"/>
</dbReference>
<dbReference type="EMBL" id="JXBB01000012">
    <property type="protein sequence ID" value="OAR04658.1"/>
    <property type="molecule type" value="Genomic_DNA"/>
</dbReference>
<dbReference type="InterPro" id="IPR016035">
    <property type="entry name" value="Acyl_Trfase/lysoPLipase"/>
</dbReference>
<dbReference type="EMBL" id="PEBV01000001">
    <property type="protein sequence ID" value="PTQ54889.1"/>
    <property type="molecule type" value="Genomic_DNA"/>
</dbReference>
<reference evidence="7 9" key="2">
    <citation type="submission" date="2017-08" db="EMBL/GenBank/DDBJ databases">
        <title>Burning lignite coal seam in the remote Altai Mountains harbors a hydrogen-driven thermophilic microbial community.</title>
        <authorList>
            <person name="Kadnikov V.V."/>
            <person name="Mardanov A.V."/>
            <person name="Ivasenko D."/>
            <person name="Beletsky A.V."/>
            <person name="Karnachuk O.V."/>
            <person name="Ravin N.V."/>
        </authorList>
    </citation>
    <scope>NUCLEOTIDE SEQUENCE [LARGE SCALE GENOMIC DNA]</scope>
    <source>
        <strain evidence="7">AL33</strain>
    </source>
</reference>
<name>A0A132NE90_HYDSH</name>
<evidence type="ECO:0000256" key="2">
    <source>
        <dbReference type="ARBA" id="ARBA00022963"/>
    </source>
</evidence>
<evidence type="ECO:0000259" key="5">
    <source>
        <dbReference type="PROSITE" id="PS51635"/>
    </source>
</evidence>
<feature type="short sequence motif" description="GXSXG" evidence="4">
    <location>
        <begin position="38"/>
        <end position="42"/>
    </location>
</feature>
<gene>
    <name evidence="7" type="ORF">HSCHL_1832</name>
    <name evidence="6" type="ORF">SA87_08995</name>
</gene>
<dbReference type="InterPro" id="IPR002641">
    <property type="entry name" value="PNPLA_dom"/>
</dbReference>
<comment type="caution">
    <text evidence="6">The sequence shown here is derived from an EMBL/GenBank/DDBJ whole genome shotgun (WGS) entry which is preliminary data.</text>
</comment>
<dbReference type="Pfam" id="PF01734">
    <property type="entry name" value="Patatin"/>
    <property type="match status" value="1"/>
</dbReference>
<keyword evidence="8" id="KW-1185">Reference proteome</keyword>